<feature type="compositionally biased region" description="Polar residues" evidence="1">
    <location>
        <begin position="456"/>
        <end position="471"/>
    </location>
</feature>
<dbReference type="SUPFAM" id="SSF46565">
    <property type="entry name" value="Chaperone J-domain"/>
    <property type="match status" value="1"/>
</dbReference>
<evidence type="ECO:0000313" key="3">
    <source>
        <dbReference type="EMBL" id="KAJ6851359.1"/>
    </source>
</evidence>
<feature type="domain" description="DUF3444" evidence="2">
    <location>
        <begin position="198"/>
        <end position="399"/>
    </location>
</feature>
<gene>
    <name evidence="3" type="ORF">M6B38_258595</name>
</gene>
<reference evidence="3" key="2">
    <citation type="submission" date="2023-04" db="EMBL/GenBank/DDBJ databases">
        <authorList>
            <person name="Bruccoleri R.E."/>
            <person name="Oakeley E.J."/>
            <person name="Faust A.-M."/>
            <person name="Dessus-Babus S."/>
            <person name="Altorfer M."/>
            <person name="Burckhardt D."/>
            <person name="Oertli M."/>
            <person name="Naumann U."/>
            <person name="Petersen F."/>
            <person name="Wong J."/>
        </authorList>
    </citation>
    <scope>NUCLEOTIDE SEQUENCE</scope>
    <source>
        <strain evidence="3">GSM-AAB239-AS_SAM_17_03QT</strain>
        <tissue evidence="3">Leaf</tissue>
    </source>
</reference>
<comment type="caution">
    <text evidence="3">The sequence shown here is derived from an EMBL/GenBank/DDBJ whole genome shotgun (WGS) entry which is preliminary data.</text>
</comment>
<dbReference type="Proteomes" id="UP001140949">
    <property type="component" value="Unassembled WGS sequence"/>
</dbReference>
<evidence type="ECO:0000256" key="1">
    <source>
        <dbReference type="SAM" id="MobiDB-lite"/>
    </source>
</evidence>
<accession>A0AAX6IDN3</accession>
<dbReference type="InterPro" id="IPR036869">
    <property type="entry name" value="J_dom_sf"/>
</dbReference>
<proteinExistence type="predicted"/>
<name>A0AAX6IDN3_IRIPA</name>
<dbReference type="InterPro" id="IPR024593">
    <property type="entry name" value="DUF3444"/>
</dbReference>
<sequence>MDEEKTKVLRMREAIEAKMHARDYDAARTLILDALKTSPRLAQASEMLTVCEILCSAEMELPGSGIDWYWILQLYSAAEPSAIEAQYQKIVSQLKRIMHDFPGTELALNFATDAFSVLSDPEKRAAFDSKREVFQNITAKPTLPSSSSAKRAAEEDCSEVQTIDEKKQMKKICTPETSCIYDQVNPFCSPSAVAQKRPAKDFYDFEDDRKVDSFSEGQVWATYDQEHMPRLYGKIDKIVPQKILFYVTWFKALPHDIGGKGRKWYDAGFPFACGTFAPAKNTITLCGPSRFSHMISNCINRDQIEVYPKNGEVWAIYRDWDSEWCSDPKMRDECGFEMIEILTDYSKDSGIKVAYLVRVEGFKNVFQRYSKRGNELSFQIPVDKILMFSHKVPSFRFVGGEMIGISKGMLELDPLAVPDNLVQDLSCAIVALVDSGTVSIEEVNCSDEASISNMANPSISTTANGESSSGIKSRKSKLTPDDFSVDQVWAVYDGPDAMPRHYVKVVTIVSSTQVCVAFLEPHPMLDQEIQWVEESLPMACGVFRAGRSTTILDMSKFSHTVNCERSSKKLFYRIFPKRGEVWAMYKNWNINWKNYDLNLNGYQCQMVEILSDFSEESGVSMCCLVEVQGYLTFFQRQMHNGFQLFKQVSRLELLSFSHRIPAFTVLDIQNCDVPKGSLHLEPDALPQSL</sequence>
<organism evidence="3 4">
    <name type="scientific">Iris pallida</name>
    <name type="common">Sweet iris</name>
    <dbReference type="NCBI Taxonomy" id="29817"/>
    <lineage>
        <taxon>Eukaryota</taxon>
        <taxon>Viridiplantae</taxon>
        <taxon>Streptophyta</taxon>
        <taxon>Embryophyta</taxon>
        <taxon>Tracheophyta</taxon>
        <taxon>Spermatophyta</taxon>
        <taxon>Magnoliopsida</taxon>
        <taxon>Liliopsida</taxon>
        <taxon>Asparagales</taxon>
        <taxon>Iridaceae</taxon>
        <taxon>Iridoideae</taxon>
        <taxon>Irideae</taxon>
        <taxon>Iris</taxon>
    </lineage>
</organism>
<feature type="domain" description="DUF3444" evidence="2">
    <location>
        <begin position="478"/>
        <end position="665"/>
    </location>
</feature>
<feature type="region of interest" description="Disordered" evidence="1">
    <location>
        <begin position="456"/>
        <end position="478"/>
    </location>
</feature>
<keyword evidence="4" id="KW-1185">Reference proteome</keyword>
<evidence type="ECO:0000259" key="2">
    <source>
        <dbReference type="Pfam" id="PF11926"/>
    </source>
</evidence>
<dbReference type="Gene3D" id="1.10.287.110">
    <property type="entry name" value="DnaJ domain"/>
    <property type="match status" value="1"/>
</dbReference>
<dbReference type="AlphaFoldDB" id="A0AAX6IDN3"/>
<reference evidence="3" key="1">
    <citation type="journal article" date="2023" name="GigaByte">
        <title>Genome assembly of the bearded iris, Iris pallida Lam.</title>
        <authorList>
            <person name="Bruccoleri R.E."/>
            <person name="Oakeley E.J."/>
            <person name="Faust A.M.E."/>
            <person name="Altorfer M."/>
            <person name="Dessus-Babus S."/>
            <person name="Burckhardt D."/>
            <person name="Oertli M."/>
            <person name="Naumann U."/>
            <person name="Petersen F."/>
            <person name="Wong J."/>
        </authorList>
    </citation>
    <scope>NUCLEOTIDE SEQUENCE</scope>
    <source>
        <strain evidence="3">GSM-AAB239-AS_SAM_17_03QT</strain>
    </source>
</reference>
<evidence type="ECO:0000313" key="4">
    <source>
        <dbReference type="Proteomes" id="UP001140949"/>
    </source>
</evidence>
<dbReference type="PANTHER" id="PTHR47374">
    <property type="entry name" value="ENDOSOME ANTIGEN-LIKE PROTEIN, PUTATIVE (DUF3444)-RELATED"/>
    <property type="match status" value="1"/>
</dbReference>
<dbReference type="PANTHER" id="PTHR47374:SF2">
    <property type="entry name" value="OS01G0927400 PROTEIN"/>
    <property type="match status" value="1"/>
</dbReference>
<dbReference type="EMBL" id="JANAVB010002200">
    <property type="protein sequence ID" value="KAJ6851359.1"/>
    <property type="molecule type" value="Genomic_DNA"/>
</dbReference>
<protein>
    <recommendedName>
        <fullName evidence="2">DUF3444 domain-containing protein</fullName>
    </recommendedName>
</protein>
<dbReference type="Pfam" id="PF11926">
    <property type="entry name" value="DUF3444"/>
    <property type="match status" value="2"/>
</dbReference>